<comment type="similarity">
    <text evidence="1">Belongs to the thioredoxin family. DsbA subfamily.</text>
</comment>
<keyword evidence="7" id="KW-0472">Membrane</keyword>
<keyword evidence="5" id="KW-0676">Redox-active center</keyword>
<evidence type="ECO:0000259" key="8">
    <source>
        <dbReference type="Pfam" id="PF13462"/>
    </source>
</evidence>
<evidence type="ECO:0000256" key="1">
    <source>
        <dbReference type="ARBA" id="ARBA00005791"/>
    </source>
</evidence>
<sequence length="351" mass="36104">MTDSHDDDTATTSRGRRQAAREKARLARQRQKRRARGARWAVIGGIGLVVVALVVGIVVVVASSIPSNGPAPANMANDGIAIGAGLKAVSADSQGGVAASPTATTSTGPSSSPSASAPTKATPKPSASATPAPAPTSTTGTTGGQTVKITVYLDYLCPVCGQFEKANNDYIEGLVRSGAATVEYHPIAILNNQSLGTKYSQRAANAGACVADHSPDSYFAFNTAMFANQPEEGTKGLTDAQLVSLVKGLDGVEHVKAIQRCITDETFGSWVTDATQRALKGPIQGASIKKVTGTPTVLVNGQQYKYSTPFTTDEFSNFVVTAAGNSYADTATSTATPEPLPSNSKIGTPAK</sequence>
<keyword evidence="2" id="KW-0732">Signal</keyword>
<dbReference type="PANTHER" id="PTHR13887:SF14">
    <property type="entry name" value="DISULFIDE BOND FORMATION PROTEIN D"/>
    <property type="match status" value="1"/>
</dbReference>
<evidence type="ECO:0000256" key="2">
    <source>
        <dbReference type="ARBA" id="ARBA00022729"/>
    </source>
</evidence>
<evidence type="ECO:0000313" key="9">
    <source>
        <dbReference type="EMBL" id="GAA4266569.1"/>
    </source>
</evidence>
<feature type="compositionally biased region" description="Low complexity" evidence="6">
    <location>
        <begin position="98"/>
        <end position="140"/>
    </location>
</feature>
<protein>
    <recommendedName>
        <fullName evidence="8">Thioredoxin-like fold domain-containing protein</fullName>
    </recommendedName>
</protein>
<reference evidence="10" key="1">
    <citation type="journal article" date="2019" name="Int. J. Syst. Evol. Microbiol.">
        <title>The Global Catalogue of Microorganisms (GCM) 10K type strain sequencing project: providing services to taxonomists for standard genome sequencing and annotation.</title>
        <authorList>
            <consortium name="The Broad Institute Genomics Platform"/>
            <consortium name="The Broad Institute Genome Sequencing Center for Infectious Disease"/>
            <person name="Wu L."/>
            <person name="Ma J."/>
        </authorList>
    </citation>
    <scope>NUCLEOTIDE SEQUENCE [LARGE SCALE GENOMIC DNA]</scope>
    <source>
        <strain evidence="10">JCM 17442</strain>
    </source>
</reference>
<evidence type="ECO:0000256" key="5">
    <source>
        <dbReference type="ARBA" id="ARBA00023284"/>
    </source>
</evidence>
<comment type="caution">
    <text evidence="9">The sequence shown here is derived from an EMBL/GenBank/DDBJ whole genome shotgun (WGS) entry which is preliminary data.</text>
</comment>
<evidence type="ECO:0000313" key="10">
    <source>
        <dbReference type="Proteomes" id="UP001501594"/>
    </source>
</evidence>
<name>A0ABP8E2X1_9MICO</name>
<organism evidence="9 10">
    <name type="scientific">Frondihabitans peucedani</name>
    <dbReference type="NCBI Taxonomy" id="598626"/>
    <lineage>
        <taxon>Bacteria</taxon>
        <taxon>Bacillati</taxon>
        <taxon>Actinomycetota</taxon>
        <taxon>Actinomycetes</taxon>
        <taxon>Micrococcales</taxon>
        <taxon>Microbacteriaceae</taxon>
        <taxon>Frondihabitans</taxon>
    </lineage>
</organism>
<dbReference type="Gene3D" id="3.40.30.10">
    <property type="entry name" value="Glutaredoxin"/>
    <property type="match status" value="1"/>
</dbReference>
<keyword evidence="7" id="KW-0812">Transmembrane</keyword>
<dbReference type="InterPro" id="IPR036249">
    <property type="entry name" value="Thioredoxin-like_sf"/>
</dbReference>
<keyword evidence="3" id="KW-0560">Oxidoreductase</keyword>
<dbReference type="Pfam" id="PF13462">
    <property type="entry name" value="Thioredoxin_4"/>
    <property type="match status" value="1"/>
</dbReference>
<evidence type="ECO:0000256" key="3">
    <source>
        <dbReference type="ARBA" id="ARBA00023002"/>
    </source>
</evidence>
<evidence type="ECO:0000256" key="6">
    <source>
        <dbReference type="SAM" id="MobiDB-lite"/>
    </source>
</evidence>
<feature type="region of interest" description="Disordered" evidence="6">
    <location>
        <begin position="1"/>
        <end position="21"/>
    </location>
</feature>
<keyword evidence="4" id="KW-1015">Disulfide bond</keyword>
<dbReference type="PANTHER" id="PTHR13887">
    <property type="entry name" value="GLUTATHIONE S-TRANSFERASE KAPPA"/>
    <property type="match status" value="1"/>
</dbReference>
<feature type="region of interest" description="Disordered" evidence="6">
    <location>
        <begin position="96"/>
        <end position="143"/>
    </location>
</feature>
<evidence type="ECO:0000256" key="4">
    <source>
        <dbReference type="ARBA" id="ARBA00023157"/>
    </source>
</evidence>
<keyword evidence="10" id="KW-1185">Reference proteome</keyword>
<dbReference type="Proteomes" id="UP001501594">
    <property type="component" value="Unassembled WGS sequence"/>
</dbReference>
<dbReference type="RefSeq" id="WP_344795900.1">
    <property type="nucleotide sequence ID" value="NZ_BAABAU010000001.1"/>
</dbReference>
<feature type="region of interest" description="Disordered" evidence="6">
    <location>
        <begin position="329"/>
        <end position="351"/>
    </location>
</feature>
<feature type="domain" description="Thioredoxin-like fold" evidence="8">
    <location>
        <begin position="147"/>
        <end position="318"/>
    </location>
</feature>
<dbReference type="CDD" id="cd02972">
    <property type="entry name" value="DsbA_family"/>
    <property type="match status" value="1"/>
</dbReference>
<dbReference type="SUPFAM" id="SSF52833">
    <property type="entry name" value="Thioredoxin-like"/>
    <property type="match status" value="1"/>
</dbReference>
<gene>
    <name evidence="9" type="ORF">GCM10022256_21810</name>
</gene>
<dbReference type="InterPro" id="IPR012336">
    <property type="entry name" value="Thioredoxin-like_fold"/>
</dbReference>
<accession>A0ABP8E2X1</accession>
<keyword evidence="7" id="KW-1133">Transmembrane helix</keyword>
<feature type="transmembrane region" description="Helical" evidence="7">
    <location>
        <begin position="40"/>
        <end position="65"/>
    </location>
</feature>
<proteinExistence type="inferred from homology"/>
<dbReference type="EMBL" id="BAABAU010000001">
    <property type="protein sequence ID" value="GAA4266569.1"/>
    <property type="molecule type" value="Genomic_DNA"/>
</dbReference>
<evidence type="ECO:0000256" key="7">
    <source>
        <dbReference type="SAM" id="Phobius"/>
    </source>
</evidence>